<evidence type="ECO:0000313" key="2">
    <source>
        <dbReference type="Proteomes" id="UP000273252"/>
    </source>
</evidence>
<protein>
    <submittedName>
        <fullName evidence="1">PilZ domain-containing protein</fullName>
    </submittedName>
</protein>
<sequence length="188" mass="21581">MSDQEFFTVNHSMAINIEPLSDDFTLPSYPEFEAEIPLPFIVASEFSQLEQLNDSAHAELRKGEFKQLVTLLDTQNAKLNLLLTFMLSQQDDASHRFQTTAFGASQFTFRSSNSLNEGHLVRAKLFLEQPAAAIYCYGRVANCQVDDNQFLITVKYERLREVDQDLLIKAALMQQQKLLRQRSLNRDK</sequence>
<accession>A0A3A6QGA4</accession>
<dbReference type="RefSeq" id="WP_120030559.1">
    <property type="nucleotide sequence ID" value="NZ_QVMU01000006.1"/>
</dbReference>
<comment type="caution">
    <text evidence="1">The sequence shown here is derived from an EMBL/GenBank/DDBJ whole genome shotgun (WGS) entry which is preliminary data.</text>
</comment>
<proteinExistence type="predicted"/>
<name>A0A3A6QGA4_9VIBR</name>
<dbReference type="EMBL" id="QVMU01000006">
    <property type="protein sequence ID" value="RJX71910.1"/>
    <property type="molecule type" value="Genomic_DNA"/>
</dbReference>
<dbReference type="Proteomes" id="UP000273252">
    <property type="component" value="Unassembled WGS sequence"/>
</dbReference>
<dbReference type="AlphaFoldDB" id="A0A3A6QGA4"/>
<evidence type="ECO:0000313" key="1">
    <source>
        <dbReference type="EMBL" id="RJX71910.1"/>
    </source>
</evidence>
<gene>
    <name evidence="1" type="ORF">DZ860_08740</name>
</gene>
<reference evidence="1 2" key="1">
    <citation type="submission" date="2018-08" db="EMBL/GenBank/DDBJ databases">
        <title>Vibrio isolated from the Eastern China Marginal Seas.</title>
        <authorList>
            <person name="Li Y."/>
        </authorList>
    </citation>
    <scope>NUCLEOTIDE SEQUENCE [LARGE SCALE GENOMIC DNA]</scope>
    <source>
        <strain evidence="1 2">BEI233</strain>
    </source>
</reference>
<organism evidence="1 2">
    <name type="scientific">Vibrio sinensis</name>
    <dbReference type="NCBI Taxonomy" id="2302434"/>
    <lineage>
        <taxon>Bacteria</taxon>
        <taxon>Pseudomonadati</taxon>
        <taxon>Pseudomonadota</taxon>
        <taxon>Gammaproteobacteria</taxon>
        <taxon>Vibrionales</taxon>
        <taxon>Vibrionaceae</taxon>
        <taxon>Vibrio</taxon>
    </lineage>
</organism>
<keyword evidence="2" id="KW-1185">Reference proteome</keyword>
<dbReference type="OrthoDB" id="5890620at2"/>